<gene>
    <name evidence="1" type="ORF">EI77_03493</name>
</gene>
<organism evidence="1 2">
    <name type="scientific">Prosthecobacter fusiformis</name>
    <dbReference type="NCBI Taxonomy" id="48464"/>
    <lineage>
        <taxon>Bacteria</taxon>
        <taxon>Pseudomonadati</taxon>
        <taxon>Verrucomicrobiota</taxon>
        <taxon>Verrucomicrobiia</taxon>
        <taxon>Verrucomicrobiales</taxon>
        <taxon>Verrucomicrobiaceae</taxon>
        <taxon>Prosthecobacter</taxon>
    </lineage>
</organism>
<dbReference type="InterPro" id="IPR013406">
    <property type="entry name" value="CHP02574_addiction_mod"/>
</dbReference>
<keyword evidence="2" id="KW-1185">Reference proteome</keyword>
<accession>A0A4R7RPA3</accession>
<sequence length="83" mass="9208">MSASSPSLSPPAEAVMAAIAHLSREDKVVVASLLHREVESDDFPDWEMRIVHDRLDQLDEGKTKAIPLEEALASLDIKWARKS</sequence>
<dbReference type="OrthoDB" id="9977014at2"/>
<dbReference type="EMBL" id="SOCA01000007">
    <property type="protein sequence ID" value="TDU67291.1"/>
    <property type="molecule type" value="Genomic_DNA"/>
</dbReference>
<reference evidence="1 2" key="1">
    <citation type="submission" date="2019-03" db="EMBL/GenBank/DDBJ databases">
        <title>Genomic Encyclopedia of Archaeal and Bacterial Type Strains, Phase II (KMG-II): from individual species to whole genera.</title>
        <authorList>
            <person name="Goeker M."/>
        </authorList>
    </citation>
    <scope>NUCLEOTIDE SEQUENCE [LARGE SCALE GENOMIC DNA]</scope>
    <source>
        <strain evidence="1 2">ATCC 25309</strain>
    </source>
</reference>
<comment type="caution">
    <text evidence="1">The sequence shown here is derived from an EMBL/GenBank/DDBJ whole genome shotgun (WGS) entry which is preliminary data.</text>
</comment>
<name>A0A4R7RPA3_9BACT</name>
<dbReference type="Pfam" id="PF09720">
    <property type="entry name" value="Unstab_antitox"/>
    <property type="match status" value="1"/>
</dbReference>
<dbReference type="AlphaFoldDB" id="A0A4R7RPA3"/>
<evidence type="ECO:0000313" key="2">
    <source>
        <dbReference type="Proteomes" id="UP000295662"/>
    </source>
</evidence>
<proteinExistence type="predicted"/>
<evidence type="ECO:0000313" key="1">
    <source>
        <dbReference type="EMBL" id="TDU67291.1"/>
    </source>
</evidence>
<dbReference type="Proteomes" id="UP000295662">
    <property type="component" value="Unassembled WGS sequence"/>
</dbReference>
<dbReference type="RefSeq" id="WP_133796507.1">
    <property type="nucleotide sequence ID" value="NZ_SOCA01000007.1"/>
</dbReference>
<protein>
    <submittedName>
        <fullName evidence="1">Putative addiction module component</fullName>
    </submittedName>
</protein>